<dbReference type="InterPro" id="IPR013217">
    <property type="entry name" value="Methyltransf_12"/>
</dbReference>
<dbReference type="Proteomes" id="UP000824007">
    <property type="component" value="Unassembled WGS sequence"/>
</dbReference>
<name>A0A9D1YP89_9FIRM</name>
<keyword evidence="2" id="KW-0808">Transferase</keyword>
<dbReference type="GO" id="GO:0032259">
    <property type="term" value="P:methylation"/>
    <property type="evidence" value="ECO:0007669"/>
    <property type="project" value="UniProtKB-KW"/>
</dbReference>
<feature type="domain" description="Methyltransferase type 12" evidence="4">
    <location>
        <begin position="78"/>
        <end position="178"/>
    </location>
</feature>
<reference evidence="5" key="2">
    <citation type="submission" date="2021-04" db="EMBL/GenBank/DDBJ databases">
        <authorList>
            <person name="Gilroy R."/>
        </authorList>
    </citation>
    <scope>NUCLEOTIDE SEQUENCE</scope>
    <source>
        <strain evidence="5">ChiSxjej3B15-24422</strain>
    </source>
</reference>
<evidence type="ECO:0000313" key="6">
    <source>
        <dbReference type="Proteomes" id="UP000824007"/>
    </source>
</evidence>
<organism evidence="5 6">
    <name type="scientific">Candidatus Eisenbergiella pullistercoris</name>
    <dbReference type="NCBI Taxonomy" id="2838555"/>
    <lineage>
        <taxon>Bacteria</taxon>
        <taxon>Bacillati</taxon>
        <taxon>Bacillota</taxon>
        <taxon>Clostridia</taxon>
        <taxon>Lachnospirales</taxon>
        <taxon>Lachnospiraceae</taxon>
        <taxon>Eisenbergiella</taxon>
    </lineage>
</organism>
<dbReference type="CDD" id="cd02440">
    <property type="entry name" value="AdoMet_MTases"/>
    <property type="match status" value="1"/>
</dbReference>
<accession>A0A9D1YP89</accession>
<dbReference type="GO" id="GO:0008168">
    <property type="term" value="F:methyltransferase activity"/>
    <property type="evidence" value="ECO:0007669"/>
    <property type="project" value="UniProtKB-KW"/>
</dbReference>
<reference evidence="5" key="1">
    <citation type="journal article" date="2021" name="PeerJ">
        <title>Extensive microbial diversity within the chicken gut microbiome revealed by metagenomics and culture.</title>
        <authorList>
            <person name="Gilroy R."/>
            <person name="Ravi A."/>
            <person name="Getino M."/>
            <person name="Pursley I."/>
            <person name="Horton D.L."/>
            <person name="Alikhan N.F."/>
            <person name="Baker D."/>
            <person name="Gharbi K."/>
            <person name="Hall N."/>
            <person name="Watson M."/>
            <person name="Adriaenssens E.M."/>
            <person name="Foster-Nyarko E."/>
            <person name="Jarju S."/>
            <person name="Secka A."/>
            <person name="Antonio M."/>
            <person name="Oren A."/>
            <person name="Chaudhuri R.R."/>
            <person name="La Ragione R."/>
            <person name="Hildebrand F."/>
            <person name="Pallen M.J."/>
        </authorList>
    </citation>
    <scope>NUCLEOTIDE SEQUENCE</scope>
    <source>
        <strain evidence="5">ChiSxjej3B15-24422</strain>
    </source>
</reference>
<dbReference type="EMBL" id="DXDD01000064">
    <property type="protein sequence ID" value="HIY60004.1"/>
    <property type="molecule type" value="Genomic_DNA"/>
</dbReference>
<dbReference type="InterPro" id="IPR029063">
    <property type="entry name" value="SAM-dependent_MTases_sf"/>
</dbReference>
<evidence type="ECO:0000259" key="4">
    <source>
        <dbReference type="Pfam" id="PF08242"/>
    </source>
</evidence>
<protein>
    <submittedName>
        <fullName evidence="5">Class I SAM-dependent methyltransferase</fullName>
    </submittedName>
</protein>
<dbReference type="PANTHER" id="PTHR43464">
    <property type="entry name" value="METHYLTRANSFERASE"/>
    <property type="match status" value="1"/>
</dbReference>
<evidence type="ECO:0000256" key="2">
    <source>
        <dbReference type="ARBA" id="ARBA00022679"/>
    </source>
</evidence>
<evidence type="ECO:0000256" key="3">
    <source>
        <dbReference type="ARBA" id="ARBA00022691"/>
    </source>
</evidence>
<dbReference type="Pfam" id="PF08242">
    <property type="entry name" value="Methyltransf_12"/>
    <property type="match status" value="1"/>
</dbReference>
<dbReference type="PANTHER" id="PTHR43464:SF19">
    <property type="entry name" value="UBIQUINONE BIOSYNTHESIS O-METHYLTRANSFERASE, MITOCHONDRIAL"/>
    <property type="match status" value="1"/>
</dbReference>
<dbReference type="SUPFAM" id="SSF53335">
    <property type="entry name" value="S-adenosyl-L-methionine-dependent methyltransferases"/>
    <property type="match status" value="1"/>
</dbReference>
<dbReference type="InterPro" id="IPR011009">
    <property type="entry name" value="Kinase-like_dom_sf"/>
</dbReference>
<evidence type="ECO:0000313" key="5">
    <source>
        <dbReference type="EMBL" id="HIY60004.1"/>
    </source>
</evidence>
<sequence length="689" mass="79208">MTEQIGKVTLDLSHYPGEDYYCDGTVEDEILEIVKNEPSGNYQKQIEEKKSWPVFYHLSPQRENIVSWLPMDKSTKVLEVGSGMGAVTGVLAEKAGSVTCVDLSKKRSTINAIRNRERDNVTIHVGNFTDIEPDLPCDYDYVLLIGVFEYGQSYIPTKTPFEDFLKINLKHVKPGGNLVIAIENKMGMKYWAGCQEDHLAKFFVSVEDYPEGGGVRTFTRKGLERLLKTCGVSDYHFYYPYPDYKFADVIYSDKRLPRLGELSRNLRNFDGDRLLLFDEKNAFDMVIREGIFPMYSNSYLLMTGPAPETVYSKFSNDRADIYAIRTDITQDEAGMKRVLKYPDSPAAAEHVENIARFGRLLQERYEEGGLYVNRCEIARQPDGLPCACLEYLEGITLEELLDNCLEEGDQAGFDALFEEYLQKIRVHQEMPVSDYDLVFGNILIDEEGRWNLIDYEWTFEERVDMEALAYRSLYCYQLGDGRRKNLAVEPFLKRLGISEEKAEEYRARERRFQKAVTGNRVSISDMRVLLGRRAVPWQSFFAQVERSIVEIFEDFGQGYSPKHSYRMYPSYVVADVMRLTIPIKEGVRGVRVDPAECSCIIRMKSAKLSGKELDLADKAVLAMNGWELTGKGEKLPVFFFHTDDPNINIRLEKEDSEAGDMLELEFEINRLPEETASALDANLKRRHWF</sequence>
<proteinExistence type="predicted"/>
<dbReference type="AlphaFoldDB" id="A0A9D1YP89"/>
<comment type="caution">
    <text evidence="5">The sequence shown here is derived from an EMBL/GenBank/DDBJ whole genome shotgun (WGS) entry which is preliminary data.</text>
</comment>
<gene>
    <name evidence="5" type="ORF">H9831_04890</name>
</gene>
<dbReference type="SUPFAM" id="SSF56112">
    <property type="entry name" value="Protein kinase-like (PK-like)"/>
    <property type="match status" value="1"/>
</dbReference>
<keyword evidence="3" id="KW-0949">S-adenosyl-L-methionine</keyword>
<dbReference type="Gene3D" id="3.40.50.150">
    <property type="entry name" value="Vaccinia Virus protein VP39"/>
    <property type="match status" value="1"/>
</dbReference>
<evidence type="ECO:0000256" key="1">
    <source>
        <dbReference type="ARBA" id="ARBA00022603"/>
    </source>
</evidence>
<keyword evidence="1 5" id="KW-0489">Methyltransferase</keyword>